<dbReference type="Gene3D" id="3.50.50.60">
    <property type="entry name" value="FAD/NAD(P)-binding domain"/>
    <property type="match status" value="1"/>
</dbReference>
<dbReference type="PANTHER" id="PTHR42716">
    <property type="entry name" value="L-ASPARTATE OXIDASE"/>
    <property type="match status" value="1"/>
</dbReference>
<dbReference type="InterPro" id="IPR036188">
    <property type="entry name" value="FAD/NAD-bd_sf"/>
</dbReference>
<dbReference type="Proteomes" id="UP000621307">
    <property type="component" value="Unassembled WGS sequence"/>
</dbReference>
<dbReference type="PANTHER" id="PTHR42716:SF1">
    <property type="entry name" value="SLL0471 PROTEIN"/>
    <property type="match status" value="1"/>
</dbReference>
<dbReference type="RefSeq" id="WP_190565347.1">
    <property type="nucleotide sequence ID" value="NZ_JACJQL010000001.1"/>
</dbReference>
<dbReference type="SUPFAM" id="SSF51905">
    <property type="entry name" value="FAD/NAD(P)-binding domain"/>
    <property type="match status" value="1"/>
</dbReference>
<keyword evidence="3" id="KW-1185">Reference proteome</keyword>
<dbReference type="EMBL" id="JACJQL010000001">
    <property type="protein sequence ID" value="MBD2249953.1"/>
    <property type="molecule type" value="Genomic_DNA"/>
</dbReference>
<accession>A0ABR8BAC4</accession>
<reference evidence="2 3" key="1">
    <citation type="journal article" date="2020" name="ISME J.">
        <title>Comparative genomics reveals insights into cyanobacterial evolution and habitat adaptation.</title>
        <authorList>
            <person name="Chen M.Y."/>
            <person name="Teng W.K."/>
            <person name="Zhao L."/>
            <person name="Hu C.X."/>
            <person name="Zhou Y.K."/>
            <person name="Han B.P."/>
            <person name="Song L.R."/>
            <person name="Shu W.S."/>
        </authorList>
    </citation>
    <scope>NUCLEOTIDE SEQUENCE [LARGE SCALE GENOMIC DNA]</scope>
    <source>
        <strain evidence="2 3">FACHB-3921</strain>
    </source>
</reference>
<dbReference type="InterPro" id="IPR005288">
    <property type="entry name" value="NadB"/>
</dbReference>
<evidence type="ECO:0000313" key="2">
    <source>
        <dbReference type="EMBL" id="MBD2249953.1"/>
    </source>
</evidence>
<comment type="caution">
    <text evidence="2">The sequence shown here is derived from an EMBL/GenBank/DDBJ whole genome shotgun (WGS) entry which is preliminary data.</text>
</comment>
<organism evidence="2 3">
    <name type="scientific">Nostoc parmelioides FACHB-3921</name>
    <dbReference type="NCBI Taxonomy" id="2692909"/>
    <lineage>
        <taxon>Bacteria</taxon>
        <taxon>Bacillati</taxon>
        <taxon>Cyanobacteriota</taxon>
        <taxon>Cyanophyceae</taxon>
        <taxon>Nostocales</taxon>
        <taxon>Nostocaceae</taxon>
        <taxon>Nostoc</taxon>
    </lineage>
</organism>
<evidence type="ECO:0000313" key="3">
    <source>
        <dbReference type="Proteomes" id="UP000621307"/>
    </source>
</evidence>
<dbReference type="Pfam" id="PF12831">
    <property type="entry name" value="FAD_oxidored"/>
    <property type="match status" value="3"/>
</dbReference>
<evidence type="ECO:0000256" key="1">
    <source>
        <dbReference type="SAM" id="MobiDB-lite"/>
    </source>
</evidence>
<sequence>MKRRHKVACLQTSLISLSLISSYLIPNSAIVAAPPRTPDKIVKCDILVVGGGLSGVATAYEGLLAGRRVCLTEITDWLGGQISSQGTSALDERPTQSQRQFYSRGYLELRNRIQRKYGKLNPGDCWVSDSCFLPRDAHTVMVELLKDAERRGKGKLEWFPNTVIKDLEISQGKLINSAIAIQHQPVKGSPPLNTFTLSQTIDDAYRYSNSSRFTKNIIRLVPQQTKGNSPKWYIVDASETGEIIALADVPYRLGIDARSFLEPSSSSAKNDPYCTQGFTYTFAMEATKEAQPQKMPPYYLQYSPYFSYELPRLADFGLVFTYRRIWSPTKGEPFNFNGVRFSAPTPGDISMQNWTWGNDYRPGTAKDNLVYTRQQLQGTGQLKPGGWMGGLRTESLRKAEEKAFSYYYWLVAGTTDSQLGEGVKRPQTNNRFLAGLDSPMGTAHGLSKYPYMREGRRIIGRPSWGQPTGFTIWEVDISRRNYNDEYYRKTLPADMYRQLRATLAGLEATSVISGQVSPDKAMRRTRSTIFPDAVGIGHYAIDFHPCMEKSPPEAPGNRERPGERRGAGQAYPFQIALRAMIPQKINNLIVGGKSIATSHIAAAAYRVHSFEWSAGAAAGTVAAFSLKNEVAPYQLVDDLPKSEPQLQALKRLLEKNGNPTAFPDTSIFNQNWEDWR</sequence>
<proteinExistence type="predicted"/>
<protein>
    <submittedName>
        <fullName evidence="2">FAD-dependent oxidoreductase</fullName>
    </submittedName>
</protein>
<feature type="region of interest" description="Disordered" evidence="1">
    <location>
        <begin position="547"/>
        <end position="566"/>
    </location>
</feature>
<gene>
    <name evidence="2" type="ORF">H6G14_01345</name>
</gene>
<name>A0ABR8BAC4_9NOSO</name>